<sequence length="193" mass="21830">MKLIIEPNSSPFNAFDATYSDEEGKVLYKVKSAGKYSENKYLIEKAGEDGKGQLVPFAEIEMSGTSLKSDVLRILVGDWQVNADEYLKEGKYDSERTFVAPDGKEYRWEMQSDRSELCLNDASKTLMGKYHRKKYGIFHDKSPAYFEIQPSAEGIVDVVVLTYVYMECLRQKKSDEDLDNANRISAMAVVSGS</sequence>
<organism evidence="2 3">
    <name type="scientific">Coprinopsis cinerea (strain Okayama-7 / 130 / ATCC MYA-4618 / FGSC 9003)</name>
    <name type="common">Inky cap fungus</name>
    <name type="synonym">Hormographiella aspergillata</name>
    <dbReference type="NCBI Taxonomy" id="240176"/>
    <lineage>
        <taxon>Eukaryota</taxon>
        <taxon>Fungi</taxon>
        <taxon>Dikarya</taxon>
        <taxon>Basidiomycota</taxon>
        <taxon>Agaricomycotina</taxon>
        <taxon>Agaricomycetes</taxon>
        <taxon>Agaricomycetidae</taxon>
        <taxon>Agaricales</taxon>
        <taxon>Agaricineae</taxon>
        <taxon>Psathyrellaceae</taxon>
        <taxon>Coprinopsis</taxon>
    </lineage>
</organism>
<protein>
    <recommendedName>
        <fullName evidence="1">DUF6593 domain-containing protein</fullName>
    </recommendedName>
</protein>
<dbReference type="OrthoDB" id="3360976at2759"/>
<evidence type="ECO:0000313" key="3">
    <source>
        <dbReference type="Proteomes" id="UP000001861"/>
    </source>
</evidence>
<dbReference type="InterPro" id="IPR046528">
    <property type="entry name" value="DUF6593"/>
</dbReference>
<keyword evidence="3" id="KW-1185">Reference proteome</keyword>
<dbReference type="Pfam" id="PF20236">
    <property type="entry name" value="DUF6593"/>
    <property type="match status" value="1"/>
</dbReference>
<dbReference type="RefSeq" id="XP_001841034.1">
    <property type="nucleotide sequence ID" value="XM_001840982.1"/>
</dbReference>
<feature type="domain" description="DUF6593" evidence="1">
    <location>
        <begin position="16"/>
        <end position="171"/>
    </location>
</feature>
<proteinExistence type="predicted"/>
<dbReference type="AlphaFoldDB" id="A8PFW8"/>
<evidence type="ECO:0000313" key="2">
    <source>
        <dbReference type="EMBL" id="EAU80768.1"/>
    </source>
</evidence>
<comment type="caution">
    <text evidence="2">The sequence shown here is derived from an EMBL/GenBank/DDBJ whole genome shotgun (WGS) entry which is preliminary data.</text>
</comment>
<evidence type="ECO:0000259" key="1">
    <source>
        <dbReference type="Pfam" id="PF20236"/>
    </source>
</evidence>
<dbReference type="VEuPathDB" id="FungiDB:CC1G_04878"/>
<dbReference type="Proteomes" id="UP000001861">
    <property type="component" value="Unassembled WGS sequence"/>
</dbReference>
<reference evidence="2 3" key="1">
    <citation type="journal article" date="2010" name="Proc. Natl. Acad. Sci. U.S.A.">
        <title>Insights into evolution of multicellular fungi from the assembled chromosomes of the mushroom Coprinopsis cinerea (Coprinus cinereus).</title>
        <authorList>
            <person name="Stajich J.E."/>
            <person name="Wilke S.K."/>
            <person name="Ahren D."/>
            <person name="Au C.H."/>
            <person name="Birren B.W."/>
            <person name="Borodovsky M."/>
            <person name="Burns C."/>
            <person name="Canback B."/>
            <person name="Casselton L.A."/>
            <person name="Cheng C.K."/>
            <person name="Deng J."/>
            <person name="Dietrich F.S."/>
            <person name="Fargo D.C."/>
            <person name="Farman M.L."/>
            <person name="Gathman A.C."/>
            <person name="Goldberg J."/>
            <person name="Guigo R."/>
            <person name="Hoegger P.J."/>
            <person name="Hooker J.B."/>
            <person name="Huggins A."/>
            <person name="James T.Y."/>
            <person name="Kamada T."/>
            <person name="Kilaru S."/>
            <person name="Kodira C."/>
            <person name="Kues U."/>
            <person name="Kupfer D."/>
            <person name="Kwan H.S."/>
            <person name="Lomsadze A."/>
            <person name="Li W."/>
            <person name="Lilly W.W."/>
            <person name="Ma L.J."/>
            <person name="Mackey A.J."/>
            <person name="Manning G."/>
            <person name="Martin F."/>
            <person name="Muraguchi H."/>
            <person name="Natvig D.O."/>
            <person name="Palmerini H."/>
            <person name="Ramesh M.A."/>
            <person name="Rehmeyer C.J."/>
            <person name="Roe B.A."/>
            <person name="Shenoy N."/>
            <person name="Stanke M."/>
            <person name="Ter-Hovhannisyan V."/>
            <person name="Tunlid A."/>
            <person name="Velagapudi R."/>
            <person name="Vision T.J."/>
            <person name="Zeng Q."/>
            <person name="Zolan M.E."/>
            <person name="Pukkila P.J."/>
        </authorList>
    </citation>
    <scope>NUCLEOTIDE SEQUENCE [LARGE SCALE GENOMIC DNA]</scope>
    <source>
        <strain evidence="3">Okayama-7 / 130 / ATCC MYA-4618 / FGSC 9003</strain>
    </source>
</reference>
<dbReference type="InParanoid" id="A8PFW8"/>
<name>A8PFW8_COPC7</name>
<gene>
    <name evidence="2" type="ORF">CC1G_04878</name>
</gene>
<dbReference type="EMBL" id="AACS02000002">
    <property type="protein sequence ID" value="EAU80768.1"/>
    <property type="molecule type" value="Genomic_DNA"/>
</dbReference>
<accession>A8PFW8</accession>
<dbReference type="KEGG" id="cci:CC1G_04878"/>
<dbReference type="GeneID" id="6017693"/>